<protein>
    <submittedName>
        <fullName evidence="5">FAD/NAD(P)-binding domain-containing protein</fullName>
    </submittedName>
</protein>
<dbReference type="AlphaFoldDB" id="A0A316V606"/>
<name>A0A316V606_9BASI</name>
<dbReference type="RefSeq" id="XP_025352976.1">
    <property type="nucleotide sequence ID" value="XM_025502850.1"/>
</dbReference>
<evidence type="ECO:0000256" key="1">
    <source>
        <dbReference type="ARBA" id="ARBA00022630"/>
    </source>
</evidence>
<dbReference type="InterPro" id="IPR002938">
    <property type="entry name" value="FAD-bd"/>
</dbReference>
<organism evidence="5 6">
    <name type="scientific">Meira miltonrushii</name>
    <dbReference type="NCBI Taxonomy" id="1280837"/>
    <lineage>
        <taxon>Eukaryota</taxon>
        <taxon>Fungi</taxon>
        <taxon>Dikarya</taxon>
        <taxon>Basidiomycota</taxon>
        <taxon>Ustilaginomycotina</taxon>
        <taxon>Exobasidiomycetes</taxon>
        <taxon>Exobasidiales</taxon>
        <taxon>Brachybasidiaceae</taxon>
        <taxon>Meira</taxon>
    </lineage>
</organism>
<keyword evidence="6" id="KW-1185">Reference proteome</keyword>
<dbReference type="Pfam" id="PF01494">
    <property type="entry name" value="FAD_binding_3"/>
    <property type="match status" value="1"/>
</dbReference>
<dbReference type="InParanoid" id="A0A316V606"/>
<dbReference type="EMBL" id="KZ819605">
    <property type="protein sequence ID" value="PWN32674.1"/>
    <property type="molecule type" value="Genomic_DNA"/>
</dbReference>
<dbReference type="OrthoDB" id="655030at2759"/>
<dbReference type="GeneID" id="37024631"/>
<evidence type="ECO:0000313" key="5">
    <source>
        <dbReference type="EMBL" id="PWN32674.1"/>
    </source>
</evidence>
<evidence type="ECO:0000259" key="4">
    <source>
        <dbReference type="Pfam" id="PF01494"/>
    </source>
</evidence>
<reference evidence="5 6" key="1">
    <citation type="journal article" date="2018" name="Mol. Biol. Evol.">
        <title>Broad Genomic Sampling Reveals a Smut Pathogenic Ancestry of the Fungal Clade Ustilaginomycotina.</title>
        <authorList>
            <person name="Kijpornyongpan T."/>
            <person name="Mondo S.J."/>
            <person name="Barry K."/>
            <person name="Sandor L."/>
            <person name="Lee J."/>
            <person name="Lipzen A."/>
            <person name="Pangilinan J."/>
            <person name="LaButti K."/>
            <person name="Hainaut M."/>
            <person name="Henrissat B."/>
            <person name="Grigoriev I.V."/>
            <person name="Spatafora J.W."/>
            <person name="Aime M.C."/>
        </authorList>
    </citation>
    <scope>NUCLEOTIDE SEQUENCE [LARGE SCALE GENOMIC DNA]</scope>
    <source>
        <strain evidence="5 6">MCA 3882</strain>
    </source>
</reference>
<feature type="domain" description="FAD-binding" evidence="4">
    <location>
        <begin position="2"/>
        <end position="358"/>
    </location>
</feature>
<dbReference type="PRINTS" id="PR00420">
    <property type="entry name" value="RNGMNOXGNASE"/>
</dbReference>
<evidence type="ECO:0000256" key="3">
    <source>
        <dbReference type="ARBA" id="ARBA00023002"/>
    </source>
</evidence>
<dbReference type="SUPFAM" id="SSF51905">
    <property type="entry name" value="FAD/NAD(P)-binding domain"/>
    <property type="match status" value="1"/>
</dbReference>
<dbReference type="GO" id="GO:0071949">
    <property type="term" value="F:FAD binding"/>
    <property type="evidence" value="ECO:0007669"/>
    <property type="project" value="InterPro"/>
</dbReference>
<dbReference type="STRING" id="1280837.A0A316V606"/>
<sequence length="432" mass="48650">MRVLISGAGIAGPVLAYHLSKGINAQVTVLERAEKLLAQGQNIDIRGTAMKVIREMGLYDELKKRNTTEIGCQFVTGKGKPIASFPVWIEGVETKCPSPTSEYEILRGDLADMLYQATIHDSNIQYKFSVTVEKVLENTEDHVKVRLSNGEEIEYDVLVAADGQWSKIRKQCFDEEDLQVVDKNMYIGYWTAPRDSSDNDWWRIYHTTKSRLISLRPDPYGTIRPMFSKMPATEEEKEKWRKVSRSHDRAAQISLLKEEFADAGYEADRLMKSLDTAEDFYFQAVSQIRMKKWSVGRVVCVGDAAYAPTPLTGMGTPLAILGAYVLAGELTSLKKGENPSGALKEYENAFKPFVAKIQDVPSFIPGVMHPKSSFGIGILHTVFWVLCKIFTQPFIARKFPEGEDEEDYKLKEYPILQQLASKTKSTTTSEKA</sequence>
<proteinExistence type="predicted"/>
<gene>
    <name evidence="5" type="ORF">FA14DRAFT_76720</name>
</gene>
<dbReference type="Gene3D" id="3.30.9.10">
    <property type="entry name" value="D-Amino Acid Oxidase, subunit A, domain 2"/>
    <property type="match status" value="1"/>
</dbReference>
<dbReference type="GO" id="GO:0016491">
    <property type="term" value="F:oxidoreductase activity"/>
    <property type="evidence" value="ECO:0007669"/>
    <property type="project" value="UniProtKB-KW"/>
</dbReference>
<dbReference type="InterPro" id="IPR051704">
    <property type="entry name" value="FAD_aromatic-hydroxylase"/>
</dbReference>
<keyword evidence="2" id="KW-0274">FAD</keyword>
<dbReference type="PANTHER" id="PTHR46865">
    <property type="entry name" value="OXIDOREDUCTASE-RELATED"/>
    <property type="match status" value="1"/>
</dbReference>
<dbReference type="Proteomes" id="UP000245771">
    <property type="component" value="Unassembled WGS sequence"/>
</dbReference>
<keyword evidence="1" id="KW-0285">Flavoprotein</keyword>
<evidence type="ECO:0000256" key="2">
    <source>
        <dbReference type="ARBA" id="ARBA00022827"/>
    </source>
</evidence>
<dbReference type="InterPro" id="IPR036188">
    <property type="entry name" value="FAD/NAD-bd_sf"/>
</dbReference>
<accession>A0A316V606</accession>
<keyword evidence="3" id="KW-0560">Oxidoreductase</keyword>
<evidence type="ECO:0000313" key="6">
    <source>
        <dbReference type="Proteomes" id="UP000245771"/>
    </source>
</evidence>
<dbReference type="PANTHER" id="PTHR46865:SF2">
    <property type="entry name" value="MONOOXYGENASE"/>
    <property type="match status" value="1"/>
</dbReference>
<dbReference type="Gene3D" id="3.50.50.60">
    <property type="entry name" value="FAD/NAD(P)-binding domain"/>
    <property type="match status" value="1"/>
</dbReference>